<evidence type="ECO:0000259" key="1">
    <source>
        <dbReference type="PROSITE" id="PS51857"/>
    </source>
</evidence>
<proteinExistence type="predicted"/>
<evidence type="ECO:0000313" key="2">
    <source>
        <dbReference type="EMBL" id="TWJ08449.1"/>
    </source>
</evidence>
<gene>
    <name evidence="2" type="ORF">JN10_0059</name>
</gene>
<dbReference type="Proteomes" id="UP000320547">
    <property type="component" value="Unassembled WGS sequence"/>
</dbReference>
<feature type="domain" description="CSD" evidence="1">
    <location>
        <begin position="3"/>
        <end position="69"/>
    </location>
</feature>
<reference evidence="2 3" key="1">
    <citation type="submission" date="2019-07" db="EMBL/GenBank/DDBJ databases">
        <title>Genomic Encyclopedia of Archaeal and Bacterial Type Strains, Phase II (KMG-II): from individual species to whole genera.</title>
        <authorList>
            <person name="Goeker M."/>
        </authorList>
    </citation>
    <scope>NUCLEOTIDE SEQUENCE [LARGE SCALE GENOMIC DNA]</scope>
    <source>
        <strain evidence="2 3">ATCC BAA-2084</strain>
    </source>
</reference>
<organism evidence="2 3">
    <name type="scientific">Altererythrobacter ishigakiensis</name>
    <dbReference type="NCBI Taxonomy" id="476157"/>
    <lineage>
        <taxon>Bacteria</taxon>
        <taxon>Pseudomonadati</taxon>
        <taxon>Pseudomonadota</taxon>
        <taxon>Alphaproteobacteria</taxon>
        <taxon>Sphingomonadales</taxon>
        <taxon>Erythrobacteraceae</taxon>
        <taxon>Altererythrobacter</taxon>
    </lineage>
</organism>
<dbReference type="Gene3D" id="2.40.50.140">
    <property type="entry name" value="Nucleic acid-binding proteins"/>
    <property type="match status" value="1"/>
</dbReference>
<dbReference type="AlphaFoldDB" id="A0A562US65"/>
<dbReference type="STRING" id="476157.GCA_001663155_00681"/>
<accession>A0A562US65</accession>
<dbReference type="GO" id="GO:0003676">
    <property type="term" value="F:nucleic acid binding"/>
    <property type="evidence" value="ECO:0007669"/>
    <property type="project" value="InterPro"/>
</dbReference>
<comment type="caution">
    <text evidence="2">The sequence shown here is derived from an EMBL/GenBank/DDBJ whole genome shotgun (WGS) entry which is preliminary data.</text>
</comment>
<dbReference type="EMBL" id="VLLK01000001">
    <property type="protein sequence ID" value="TWJ08449.1"/>
    <property type="molecule type" value="Genomic_DNA"/>
</dbReference>
<protein>
    <submittedName>
        <fullName evidence="2">Cold shock CspA family protein</fullName>
    </submittedName>
</protein>
<name>A0A562US65_9SPHN</name>
<dbReference type="PROSITE" id="PS51857">
    <property type="entry name" value="CSD_2"/>
    <property type="match status" value="1"/>
</dbReference>
<keyword evidence="3" id="KW-1185">Reference proteome</keyword>
<dbReference type="InterPro" id="IPR002059">
    <property type="entry name" value="CSP_DNA-bd"/>
</dbReference>
<sequence>MKRNYGKVRTFNRRSGTGFISPSGGGELLPFRQIDVLRDSDQAIFERQRLSYEVEIDDCGEKQAIRLELQR</sequence>
<evidence type="ECO:0000313" key="3">
    <source>
        <dbReference type="Proteomes" id="UP000320547"/>
    </source>
</evidence>
<dbReference type="SUPFAM" id="SSF50249">
    <property type="entry name" value="Nucleic acid-binding proteins"/>
    <property type="match status" value="1"/>
</dbReference>
<dbReference type="OrthoDB" id="7428521at2"/>
<dbReference type="InterPro" id="IPR012340">
    <property type="entry name" value="NA-bd_OB-fold"/>
</dbReference>